<name>A0A1L6FFH0_9RHOO</name>
<dbReference type="Proteomes" id="UP000185739">
    <property type="component" value="Chromosome"/>
</dbReference>
<organism evidence="2 3">
    <name type="scientific">Thauera chlorobenzoica</name>
    <dbReference type="NCBI Taxonomy" id="96773"/>
    <lineage>
        <taxon>Bacteria</taxon>
        <taxon>Pseudomonadati</taxon>
        <taxon>Pseudomonadota</taxon>
        <taxon>Betaproteobacteria</taxon>
        <taxon>Rhodocyclales</taxon>
        <taxon>Zoogloeaceae</taxon>
        <taxon>Thauera</taxon>
    </lineage>
</organism>
<dbReference type="RefSeq" id="WP_075148858.1">
    <property type="nucleotide sequence ID" value="NZ_FNVJ01000017.1"/>
</dbReference>
<evidence type="ECO:0000313" key="3">
    <source>
        <dbReference type="Proteomes" id="UP000185739"/>
    </source>
</evidence>
<gene>
    <name evidence="2" type="ORF">Tchl_2680</name>
</gene>
<dbReference type="KEGG" id="tcl:Tchl_2680"/>
<accession>A0A1L6FFH0</accession>
<feature type="compositionally biased region" description="Basic and acidic residues" evidence="1">
    <location>
        <begin position="19"/>
        <end position="73"/>
    </location>
</feature>
<sequence>MLAAVFATFVAIAPAHAEPSGRESPHAEIETSAHPSRAGDLRHVLNSGREIEAAPRSRRPSKDEREALHRDLRSAMQDVYGEPPRARGRR</sequence>
<dbReference type="AlphaFoldDB" id="A0A1L6FFH0"/>
<evidence type="ECO:0000256" key="1">
    <source>
        <dbReference type="SAM" id="MobiDB-lite"/>
    </source>
</evidence>
<proteinExistence type="predicted"/>
<dbReference type="EMBL" id="CP018839">
    <property type="protein sequence ID" value="APR05506.1"/>
    <property type="molecule type" value="Genomic_DNA"/>
</dbReference>
<protein>
    <submittedName>
        <fullName evidence="2">Uncharacterized protein</fullName>
    </submittedName>
</protein>
<feature type="region of interest" description="Disordered" evidence="1">
    <location>
        <begin position="14"/>
        <end position="90"/>
    </location>
</feature>
<keyword evidence="3" id="KW-1185">Reference proteome</keyword>
<dbReference type="STRING" id="96773.Tchl_2680"/>
<evidence type="ECO:0000313" key="2">
    <source>
        <dbReference type="EMBL" id="APR05506.1"/>
    </source>
</evidence>
<reference evidence="2 3" key="1">
    <citation type="submission" date="2016-12" db="EMBL/GenBank/DDBJ databases">
        <title>Complete genome sequence of Thauera chlorobenzoica, a Betaproteobacterium degrading haloaromatics anaerobically to CO2 and halides.</title>
        <authorList>
            <person name="Goris T."/>
            <person name="Mergelsberg M."/>
            <person name="Boll M."/>
        </authorList>
    </citation>
    <scope>NUCLEOTIDE SEQUENCE [LARGE SCALE GENOMIC DNA]</scope>
    <source>
        <strain evidence="2 3">3CB1</strain>
    </source>
</reference>